<comment type="caution">
    <text evidence="5">The sequence shown here is derived from an EMBL/GenBank/DDBJ whole genome shotgun (WGS) entry which is preliminary data.</text>
</comment>
<dbReference type="SUPFAM" id="SSF53335">
    <property type="entry name" value="S-adenosyl-L-methionine-dependent methyltransferases"/>
    <property type="match status" value="1"/>
</dbReference>
<feature type="domain" description="FAD linked oxidase N-terminal" evidence="4">
    <location>
        <begin position="52"/>
        <end position="103"/>
    </location>
</feature>
<proteinExistence type="inferred from homology"/>
<dbReference type="Pfam" id="PF01565">
    <property type="entry name" value="FAD_binding_4"/>
    <property type="match status" value="1"/>
</dbReference>
<dbReference type="GO" id="GO:0005634">
    <property type="term" value="C:nucleus"/>
    <property type="evidence" value="ECO:0007669"/>
    <property type="project" value="TreeGrafter"/>
</dbReference>
<feature type="compositionally biased region" description="Polar residues" evidence="2">
    <location>
        <begin position="487"/>
        <end position="496"/>
    </location>
</feature>
<dbReference type="GO" id="GO:0050660">
    <property type="term" value="F:flavin adenine dinucleotide binding"/>
    <property type="evidence" value="ECO:0007669"/>
    <property type="project" value="InterPro"/>
</dbReference>
<dbReference type="SUPFAM" id="SSF56176">
    <property type="entry name" value="FAD-binding/transporter-associated domain-like"/>
    <property type="match status" value="1"/>
</dbReference>
<dbReference type="OrthoDB" id="61116at2759"/>
<evidence type="ECO:0000256" key="1">
    <source>
        <dbReference type="PROSITE-ProRule" id="PRU00489"/>
    </source>
</evidence>
<dbReference type="InterPro" id="IPR036318">
    <property type="entry name" value="FAD-bd_PCMH-like_sf"/>
</dbReference>
<evidence type="ECO:0000256" key="2">
    <source>
        <dbReference type="SAM" id="MobiDB-lite"/>
    </source>
</evidence>
<feature type="signal peptide" evidence="3">
    <location>
        <begin position="1"/>
        <end position="23"/>
    </location>
</feature>
<dbReference type="InterPro" id="IPR006094">
    <property type="entry name" value="Oxid_FAD_bind_N"/>
</dbReference>
<evidence type="ECO:0000313" key="5">
    <source>
        <dbReference type="EMBL" id="TPX32291.1"/>
    </source>
</evidence>
<dbReference type="AlphaFoldDB" id="A0A507BYV2"/>
<dbReference type="EMBL" id="QEAO01000032">
    <property type="protein sequence ID" value="TPX32291.1"/>
    <property type="molecule type" value="Genomic_DNA"/>
</dbReference>
<dbReference type="RefSeq" id="XP_031023534.1">
    <property type="nucleotide sequence ID" value="XM_031170510.1"/>
</dbReference>
<dbReference type="PROSITE" id="PS51143">
    <property type="entry name" value="MT_A70"/>
    <property type="match status" value="1"/>
</dbReference>
<feature type="region of interest" description="Disordered" evidence="2">
    <location>
        <begin position="487"/>
        <end position="522"/>
    </location>
</feature>
<dbReference type="PANTHER" id="PTHR12829:SF4">
    <property type="entry name" value="N(6)-ADENINE-SPECIFIC METHYLTRANSFERASE METTL4"/>
    <property type="match status" value="1"/>
</dbReference>
<accession>A0A507BYV2</accession>
<gene>
    <name evidence="5" type="ORF">SmJEL517_g04582</name>
</gene>
<dbReference type="STRING" id="1806994.A0A507BYV2"/>
<organism evidence="5 6">
    <name type="scientific">Synchytrium microbalum</name>
    <dbReference type="NCBI Taxonomy" id="1806994"/>
    <lineage>
        <taxon>Eukaryota</taxon>
        <taxon>Fungi</taxon>
        <taxon>Fungi incertae sedis</taxon>
        <taxon>Chytridiomycota</taxon>
        <taxon>Chytridiomycota incertae sedis</taxon>
        <taxon>Chytridiomycetes</taxon>
        <taxon>Synchytriales</taxon>
        <taxon>Synchytriaceae</taxon>
        <taxon>Synchytrium</taxon>
    </lineage>
</organism>
<evidence type="ECO:0000259" key="4">
    <source>
        <dbReference type="Pfam" id="PF01565"/>
    </source>
</evidence>
<dbReference type="GO" id="GO:0008168">
    <property type="term" value="F:methyltransferase activity"/>
    <property type="evidence" value="ECO:0007669"/>
    <property type="project" value="TreeGrafter"/>
</dbReference>
<feature type="chain" id="PRO_5021506231" description="FAD linked oxidase N-terminal domain-containing protein" evidence="3">
    <location>
        <begin position="24"/>
        <end position="819"/>
    </location>
</feature>
<keyword evidence="6" id="KW-1185">Reference proteome</keyword>
<dbReference type="InterPro" id="IPR016169">
    <property type="entry name" value="FAD-bd_PCMH_sub2"/>
</dbReference>
<sequence>MVPSFGSASAWFALLASIIIARAGPTSLTACNVIPSDAVYPLSVSYATEELNYWSFAGRIGLVGVGGLLLGNGLSFKSTQYGWASNNIVNYEIVLADGSIVNANANQNSDLFAVLKGGGNNFGIVSRFTLKAYPQGQVWGGIMTFDKSKTPQIIKAVRDFTEHYPDEKAGIIITYEKSSLINTWICFFYYNGASPGSVFRNFTSIGPLLNSAKTQTYYSLLQGNDIGVLHGFRYQIGTETLPLPSSANIAVLQTAYDTFFNITDTIISTPFLIGTIAFQPIPKMLAQKALASGGDSLSFDPTHDYIIFELDYSWTGAAFDTTVQNALTQVYTGIRNTYLSGVNAGTLPSLTSLPLFANDAYLKQDYFGRLPVASRNAAKLAQTKPQLLAQFELEKFDIICKCDLCLADDSYGISNRQVREGILLRVKNKKKMVKSVDAAVIRGELDAVEASAMLLAAIEYSKRACASAGANGTEIASFHPNEFTLSQPFTNTSTATEGDDGASTHKRKRRRKEPAAPSAQQEYAERDHLLIRHFLSDAHSEVMGFGHYTSVGETGGIVGASVSESAGIDWLDVGKAVGDCDVQGLDIIKELPTVVETVKLVNKLLTNSTSYGLQLKTELDGAGSVINIPPNSTFLMSDLSYVDALVIGHKYNLIVIDFPWPNSSVHSKYDQLDRYDMFKLPVNDLIFPDGLVVFWMTNTPRHHEFVRNKVIRDWKLTLLAEWYWCKVTSAGEWVRDLDDVHRKPYEKIIIASTSTTQSIPSPYAIFSVPSSHHSRKPSLEGVLKPYLPKEYRCLELFARNLLPNWTSWGNEVLKFQTGS</sequence>
<evidence type="ECO:0000313" key="6">
    <source>
        <dbReference type="Proteomes" id="UP000319731"/>
    </source>
</evidence>
<dbReference type="Gene3D" id="3.30.465.10">
    <property type="match status" value="1"/>
</dbReference>
<dbReference type="Gene3D" id="3.40.462.20">
    <property type="match status" value="1"/>
</dbReference>
<reference evidence="5 6" key="1">
    <citation type="journal article" date="2019" name="Sci. Rep.">
        <title>Comparative genomics of chytrid fungi reveal insights into the obligate biotrophic and pathogenic lifestyle of Synchytrium endobioticum.</title>
        <authorList>
            <person name="van de Vossenberg B.T.L.H."/>
            <person name="Warris S."/>
            <person name="Nguyen H.D.T."/>
            <person name="van Gent-Pelzer M.P.E."/>
            <person name="Joly D.L."/>
            <person name="van de Geest H.C."/>
            <person name="Bonants P.J.M."/>
            <person name="Smith D.S."/>
            <person name="Levesque C.A."/>
            <person name="van der Lee T.A.J."/>
        </authorList>
    </citation>
    <scope>NUCLEOTIDE SEQUENCE [LARGE SCALE GENOMIC DNA]</scope>
    <source>
        <strain evidence="5 6">JEL517</strain>
    </source>
</reference>
<dbReference type="GeneID" id="42005807"/>
<dbReference type="InterPro" id="IPR029063">
    <property type="entry name" value="SAM-dependent_MTases_sf"/>
</dbReference>
<name>A0A507BYV2_9FUNG</name>
<evidence type="ECO:0000256" key="3">
    <source>
        <dbReference type="SAM" id="SignalP"/>
    </source>
</evidence>
<comment type="similarity">
    <text evidence="1">Belongs to the MT-A70-like family.</text>
</comment>
<protein>
    <recommendedName>
        <fullName evidence="4">FAD linked oxidase N-terminal domain-containing protein</fullName>
    </recommendedName>
</protein>
<dbReference type="PANTHER" id="PTHR12829">
    <property type="entry name" value="N6-ADENOSINE-METHYLTRANSFERASE"/>
    <property type="match status" value="1"/>
</dbReference>
<keyword evidence="3" id="KW-0732">Signal</keyword>
<dbReference type="Proteomes" id="UP000319731">
    <property type="component" value="Unassembled WGS sequence"/>
</dbReference>
<dbReference type="InterPro" id="IPR007757">
    <property type="entry name" value="MT-A70-like"/>
</dbReference>
<dbReference type="Pfam" id="PF05063">
    <property type="entry name" value="MT-A70"/>
    <property type="match status" value="1"/>
</dbReference>